<dbReference type="PROSITE" id="PS50003">
    <property type="entry name" value="PH_DOMAIN"/>
    <property type="match status" value="1"/>
</dbReference>
<evidence type="ECO:0000313" key="6">
    <source>
        <dbReference type="EMBL" id="EDO34812.1"/>
    </source>
</evidence>
<dbReference type="SMART" id="SM00222">
    <property type="entry name" value="Sec7"/>
    <property type="match status" value="1"/>
</dbReference>
<dbReference type="Proteomes" id="UP000001593">
    <property type="component" value="Unassembled WGS sequence"/>
</dbReference>
<sequence>PRWVEHESPRTLAFRLFSLDGFTKDQVAPQLYKNTTFGKTVAVEYLKLFNFSGLSIVEALRVFTKAFLLIGETQERERILIPFSNRYYQCNTPDYGSADAVHTLVCAVLLLNTDHHGENIGKKMTLSQFLENMAGLCDGHDFPKDLLKSIYQEIRTNPLEWSGIETAWSPPVILHFCTLSFQIQVDEKDKLFKEGLLYRKVTMESEGKKTSAWKRKWIPFHATLKGMVLFLHKVLYPDKINSVEDRRHCLGVHHSLASRATDYKKRPFVFKFVTADWREFLFQARGRTDMSEWIAAINQVAATFSAPPLPPPIGSCKRFQRPLLPFSKTKLPLVSK</sequence>
<dbReference type="EMBL" id="DS469718">
    <property type="protein sequence ID" value="EDO34812.1"/>
    <property type="molecule type" value="Genomic_DNA"/>
</dbReference>
<dbReference type="AlphaFoldDB" id="A7SN91"/>
<dbReference type="InterPro" id="IPR011993">
    <property type="entry name" value="PH-like_dom_sf"/>
</dbReference>
<feature type="domain" description="SEC7" evidence="5">
    <location>
        <begin position="4"/>
        <end position="157"/>
    </location>
</feature>
<dbReference type="InterPro" id="IPR023394">
    <property type="entry name" value="Sec7_C_sf"/>
</dbReference>
<dbReference type="eggNOG" id="KOG0932">
    <property type="taxonomic scope" value="Eukaryota"/>
</dbReference>
<dbReference type="Pfam" id="PF01369">
    <property type="entry name" value="Sec7"/>
    <property type="match status" value="1"/>
</dbReference>
<dbReference type="InterPro" id="IPR001849">
    <property type="entry name" value="PH_domain"/>
</dbReference>
<dbReference type="CDD" id="cd13295">
    <property type="entry name" value="PH_EFA6"/>
    <property type="match status" value="1"/>
</dbReference>
<dbReference type="Gene3D" id="2.30.29.30">
    <property type="entry name" value="Pleckstrin-homology domain (PH domain)/Phosphotyrosine-binding domain (PTB)"/>
    <property type="match status" value="1"/>
</dbReference>
<dbReference type="STRING" id="45351.A7SN91"/>
<dbReference type="PANTHER" id="PTHR10663">
    <property type="entry name" value="GUANYL-NUCLEOTIDE EXCHANGE FACTOR"/>
    <property type="match status" value="1"/>
</dbReference>
<dbReference type="InterPro" id="IPR035999">
    <property type="entry name" value="Sec7_dom_sf"/>
</dbReference>
<evidence type="ECO:0000313" key="7">
    <source>
        <dbReference type="Proteomes" id="UP000001593"/>
    </source>
</evidence>
<evidence type="ECO:0000256" key="3">
    <source>
        <dbReference type="ARBA" id="ARBA00023136"/>
    </source>
</evidence>
<dbReference type="PRINTS" id="PR00683">
    <property type="entry name" value="SPECTRINPH"/>
</dbReference>
<keyword evidence="2" id="KW-1003">Cell membrane</keyword>
<dbReference type="SMART" id="SM00233">
    <property type="entry name" value="PH"/>
    <property type="match status" value="1"/>
</dbReference>
<dbReference type="OMA" id="LEWTINE"/>
<evidence type="ECO:0000259" key="4">
    <source>
        <dbReference type="PROSITE" id="PS50003"/>
    </source>
</evidence>
<reference evidence="6 7" key="1">
    <citation type="journal article" date="2007" name="Science">
        <title>Sea anemone genome reveals ancestral eumetazoan gene repertoire and genomic organization.</title>
        <authorList>
            <person name="Putnam N.H."/>
            <person name="Srivastava M."/>
            <person name="Hellsten U."/>
            <person name="Dirks B."/>
            <person name="Chapman J."/>
            <person name="Salamov A."/>
            <person name="Terry A."/>
            <person name="Shapiro H."/>
            <person name="Lindquist E."/>
            <person name="Kapitonov V.V."/>
            <person name="Jurka J."/>
            <person name="Genikhovich G."/>
            <person name="Grigoriev I.V."/>
            <person name="Lucas S.M."/>
            <person name="Steele R.E."/>
            <person name="Finnerty J.R."/>
            <person name="Technau U."/>
            <person name="Martindale M.Q."/>
            <person name="Rokhsar D.S."/>
        </authorList>
    </citation>
    <scope>NUCLEOTIDE SEQUENCE [LARGE SCALE GENOMIC DNA]</scope>
    <source>
        <strain evidence="7">CH2 X CH6</strain>
    </source>
</reference>
<dbReference type="Pfam" id="PF15410">
    <property type="entry name" value="PH_9"/>
    <property type="match status" value="1"/>
</dbReference>
<feature type="non-terminal residue" evidence="6">
    <location>
        <position position="336"/>
    </location>
</feature>
<dbReference type="PhylomeDB" id="A7SN91"/>
<dbReference type="InterPro" id="IPR041681">
    <property type="entry name" value="PH_9"/>
</dbReference>
<keyword evidence="3" id="KW-0472">Membrane</keyword>
<dbReference type="InParanoid" id="A7SN91"/>
<keyword evidence="7" id="KW-1185">Reference proteome</keyword>
<organism evidence="6 7">
    <name type="scientific">Nematostella vectensis</name>
    <name type="common">Starlet sea anemone</name>
    <dbReference type="NCBI Taxonomy" id="45351"/>
    <lineage>
        <taxon>Eukaryota</taxon>
        <taxon>Metazoa</taxon>
        <taxon>Cnidaria</taxon>
        <taxon>Anthozoa</taxon>
        <taxon>Hexacorallia</taxon>
        <taxon>Actiniaria</taxon>
        <taxon>Edwardsiidae</taxon>
        <taxon>Nematostella</taxon>
    </lineage>
</organism>
<evidence type="ECO:0000256" key="1">
    <source>
        <dbReference type="ARBA" id="ARBA00004236"/>
    </source>
</evidence>
<name>A7SN91_NEMVE</name>
<feature type="domain" description="PH" evidence="4">
    <location>
        <begin position="190"/>
        <end position="302"/>
    </location>
</feature>
<evidence type="ECO:0000256" key="2">
    <source>
        <dbReference type="ARBA" id="ARBA00022475"/>
    </source>
</evidence>
<dbReference type="GO" id="GO:0005543">
    <property type="term" value="F:phospholipid binding"/>
    <property type="evidence" value="ECO:0007669"/>
    <property type="project" value="InterPro"/>
</dbReference>
<dbReference type="Gene3D" id="1.10.1000.11">
    <property type="entry name" value="Arf Nucleotide-binding Site Opener,domain 2"/>
    <property type="match status" value="1"/>
</dbReference>
<dbReference type="GO" id="GO:0005886">
    <property type="term" value="C:plasma membrane"/>
    <property type="evidence" value="ECO:0007669"/>
    <property type="project" value="UniProtKB-SubCell"/>
</dbReference>
<dbReference type="PANTHER" id="PTHR10663:SF376">
    <property type="entry name" value="PH AND SEC7 DOMAIN-CONTAINING PROTEIN"/>
    <property type="match status" value="1"/>
</dbReference>
<dbReference type="CDD" id="cd00171">
    <property type="entry name" value="Sec7"/>
    <property type="match status" value="1"/>
</dbReference>
<dbReference type="InterPro" id="IPR000904">
    <property type="entry name" value="Sec7_dom"/>
</dbReference>
<dbReference type="SUPFAM" id="SSF48425">
    <property type="entry name" value="Sec7 domain"/>
    <property type="match status" value="1"/>
</dbReference>
<evidence type="ECO:0000259" key="5">
    <source>
        <dbReference type="PROSITE" id="PS50190"/>
    </source>
</evidence>
<accession>A7SN91</accession>
<protein>
    <submittedName>
        <fullName evidence="6">Uncharacterized protein</fullName>
    </submittedName>
</protein>
<dbReference type="SUPFAM" id="SSF50729">
    <property type="entry name" value="PH domain-like"/>
    <property type="match status" value="1"/>
</dbReference>
<dbReference type="PROSITE" id="PS50190">
    <property type="entry name" value="SEC7"/>
    <property type="match status" value="1"/>
</dbReference>
<dbReference type="GO" id="GO:0032012">
    <property type="term" value="P:regulation of ARF protein signal transduction"/>
    <property type="evidence" value="ECO:0007669"/>
    <property type="project" value="InterPro"/>
</dbReference>
<proteinExistence type="predicted"/>
<comment type="subcellular location">
    <subcellularLocation>
        <location evidence="1">Cell membrane</location>
    </subcellularLocation>
</comment>
<gene>
    <name evidence="6" type="ORF">NEMVEDRAFT_v1g124667</name>
</gene>
<dbReference type="GO" id="GO:0005085">
    <property type="term" value="F:guanyl-nucleotide exchange factor activity"/>
    <property type="evidence" value="ECO:0007669"/>
    <property type="project" value="InterPro"/>
</dbReference>
<dbReference type="HOGENOM" id="CLU_011021_1_1_1"/>
<dbReference type="InterPro" id="IPR001605">
    <property type="entry name" value="PH_dom-spectrin-type"/>
</dbReference>